<dbReference type="EMBL" id="CP048751">
    <property type="protein sequence ID" value="QIH71905.1"/>
    <property type="molecule type" value="Genomic_DNA"/>
</dbReference>
<dbReference type="InterPro" id="IPR010260">
    <property type="entry name" value="AlpA"/>
</dbReference>
<dbReference type="Pfam" id="PF05930">
    <property type="entry name" value="Phage_AlpA"/>
    <property type="match status" value="1"/>
</dbReference>
<feature type="region of interest" description="Disordered" evidence="1">
    <location>
        <begin position="61"/>
        <end position="94"/>
    </location>
</feature>
<dbReference type="RefSeq" id="WP_008260373.1">
    <property type="nucleotide sequence ID" value="NZ_CP048751.1"/>
</dbReference>
<accession>A0AB37E3W1</accession>
<dbReference type="GeneID" id="94375351"/>
<name>A0AB37E3W1_9CAUL</name>
<organism evidence="2 3">
    <name type="scientific">Brevundimonas mediterranea</name>
    <dbReference type="NCBI Taxonomy" id="74329"/>
    <lineage>
        <taxon>Bacteria</taxon>
        <taxon>Pseudomonadati</taxon>
        <taxon>Pseudomonadota</taxon>
        <taxon>Alphaproteobacteria</taxon>
        <taxon>Caulobacterales</taxon>
        <taxon>Caulobacteraceae</taxon>
        <taxon>Brevundimonas</taxon>
    </lineage>
</organism>
<dbReference type="Proteomes" id="UP000501325">
    <property type="component" value="Chromosome"/>
</dbReference>
<protein>
    <submittedName>
        <fullName evidence="2">AlpA family phage regulatory protein</fullName>
    </submittedName>
</protein>
<reference evidence="2 3" key="1">
    <citation type="submission" date="2020-01" db="EMBL/GenBank/DDBJ databases">
        <authorList>
            <person name="Wang S."/>
        </authorList>
    </citation>
    <scope>NUCLEOTIDE SEQUENCE [LARGE SCALE GENOMIC DNA]</scope>
    <source>
        <strain evidence="2 3">D151-2-6</strain>
    </source>
</reference>
<gene>
    <name evidence="2" type="ORF">GYM46_02315</name>
</gene>
<evidence type="ECO:0000313" key="2">
    <source>
        <dbReference type="EMBL" id="QIH71905.1"/>
    </source>
</evidence>
<dbReference type="KEGG" id="bmed:GYM46_02315"/>
<dbReference type="PANTHER" id="PTHR36154:SF1">
    <property type="entry name" value="DNA-BINDING TRANSCRIPTIONAL ACTIVATOR ALPA"/>
    <property type="match status" value="1"/>
</dbReference>
<evidence type="ECO:0000313" key="3">
    <source>
        <dbReference type="Proteomes" id="UP000501325"/>
    </source>
</evidence>
<dbReference type="Gene3D" id="1.10.238.160">
    <property type="match status" value="1"/>
</dbReference>
<proteinExistence type="predicted"/>
<dbReference type="InterPro" id="IPR052931">
    <property type="entry name" value="Prophage_regulatory_activator"/>
</dbReference>
<sequence>MGQTHSPLPRTIKKPELRQMVPLADSTIWEMEQRGEFPRRFRLTPRCVVWDLSEVQTWLEKRRRTPVTPAKAPDVRLRRSRPVHDGPGASRPHL</sequence>
<dbReference type="AlphaFoldDB" id="A0AB37E3W1"/>
<evidence type="ECO:0000256" key="1">
    <source>
        <dbReference type="SAM" id="MobiDB-lite"/>
    </source>
</evidence>
<dbReference type="PANTHER" id="PTHR36154">
    <property type="entry name" value="DNA-BINDING TRANSCRIPTIONAL ACTIVATOR ALPA"/>
    <property type="match status" value="1"/>
</dbReference>